<keyword evidence="1" id="KW-0812">Transmembrane</keyword>
<reference evidence="2 3" key="1">
    <citation type="submission" date="2016-11" db="EMBL/GenBank/DDBJ databases">
        <authorList>
            <person name="Jaros S."/>
            <person name="Januszkiewicz K."/>
            <person name="Wedrychowicz H."/>
        </authorList>
    </citation>
    <scope>NUCLEOTIDE SEQUENCE [LARGE SCALE GENOMIC DNA]</scope>
    <source>
        <strain evidence="2 3">DSM 15929</strain>
    </source>
</reference>
<evidence type="ECO:0000256" key="1">
    <source>
        <dbReference type="SAM" id="Phobius"/>
    </source>
</evidence>
<keyword evidence="1" id="KW-1133">Transmembrane helix</keyword>
<feature type="transmembrane region" description="Helical" evidence="1">
    <location>
        <begin position="18"/>
        <end position="37"/>
    </location>
</feature>
<keyword evidence="3" id="KW-1185">Reference proteome</keyword>
<dbReference type="Proteomes" id="UP000184386">
    <property type="component" value="Unassembled WGS sequence"/>
</dbReference>
<proteinExistence type="predicted"/>
<feature type="non-terminal residue" evidence="2">
    <location>
        <position position="1"/>
    </location>
</feature>
<keyword evidence="1" id="KW-0472">Membrane</keyword>
<evidence type="ECO:0000313" key="3">
    <source>
        <dbReference type="Proteomes" id="UP000184386"/>
    </source>
</evidence>
<organism evidence="2 3">
    <name type="scientific">Anaerocolumna jejuensis DSM 15929</name>
    <dbReference type="NCBI Taxonomy" id="1121322"/>
    <lineage>
        <taxon>Bacteria</taxon>
        <taxon>Bacillati</taxon>
        <taxon>Bacillota</taxon>
        <taxon>Clostridia</taxon>
        <taxon>Lachnospirales</taxon>
        <taxon>Lachnospiraceae</taxon>
        <taxon>Anaerocolumna</taxon>
    </lineage>
</organism>
<gene>
    <name evidence="2" type="ORF">SAMN02745136_05792</name>
</gene>
<accession>A0A1M7DWF5</accession>
<evidence type="ECO:0000313" key="2">
    <source>
        <dbReference type="EMBL" id="SHL83786.1"/>
    </source>
</evidence>
<sequence length="48" mass="5757">ITYITNVCWGNLPSVSKYVFYFVDISGKIWLVGFRMIKEKFLDKKFNF</sequence>
<protein>
    <submittedName>
        <fullName evidence="2">Uncharacterized protein</fullName>
    </submittedName>
</protein>
<dbReference type="EMBL" id="FRAC01000070">
    <property type="protein sequence ID" value="SHL83786.1"/>
    <property type="molecule type" value="Genomic_DNA"/>
</dbReference>
<dbReference type="AlphaFoldDB" id="A0A1M7DWF5"/>
<name>A0A1M7DWF5_9FIRM</name>